<dbReference type="OrthoDB" id="27187at2759"/>
<feature type="compositionally biased region" description="Basic residues" evidence="1">
    <location>
        <begin position="192"/>
        <end position="208"/>
    </location>
</feature>
<reference evidence="2" key="1">
    <citation type="submission" date="2020-07" db="EMBL/GenBank/DDBJ databases">
        <authorList>
            <person name="Nieuwenhuis M."/>
            <person name="Van De Peppel L.J.J."/>
        </authorList>
    </citation>
    <scope>NUCLEOTIDE SEQUENCE</scope>
    <source>
        <strain evidence="2">AP01</strain>
        <tissue evidence="2">Mycelium</tissue>
    </source>
</reference>
<reference evidence="2" key="2">
    <citation type="submission" date="2021-10" db="EMBL/GenBank/DDBJ databases">
        <title>Phylogenomics reveals ancestral predisposition of the termite-cultivated fungus Termitomyces towards a domesticated lifestyle.</title>
        <authorList>
            <person name="Auxier B."/>
            <person name="Grum-Grzhimaylo A."/>
            <person name="Cardenas M.E."/>
            <person name="Lodge J.D."/>
            <person name="Laessoe T."/>
            <person name="Pedersen O."/>
            <person name="Smith M.E."/>
            <person name="Kuyper T.W."/>
            <person name="Franco-Molano E.A."/>
            <person name="Baroni T.J."/>
            <person name="Aanen D.K."/>
        </authorList>
    </citation>
    <scope>NUCLEOTIDE SEQUENCE</scope>
    <source>
        <strain evidence="2">AP01</strain>
        <tissue evidence="2">Mycelium</tissue>
    </source>
</reference>
<comment type="caution">
    <text evidence="2">The sequence shown here is derived from an EMBL/GenBank/DDBJ whole genome shotgun (WGS) entry which is preliminary data.</text>
</comment>
<dbReference type="AlphaFoldDB" id="A0A9P7G8C5"/>
<evidence type="ECO:0000313" key="3">
    <source>
        <dbReference type="Proteomes" id="UP000775547"/>
    </source>
</evidence>
<evidence type="ECO:0000256" key="1">
    <source>
        <dbReference type="SAM" id="MobiDB-lite"/>
    </source>
</evidence>
<feature type="compositionally biased region" description="Basic residues" evidence="1">
    <location>
        <begin position="169"/>
        <end position="178"/>
    </location>
</feature>
<evidence type="ECO:0000313" key="2">
    <source>
        <dbReference type="EMBL" id="KAG5642357.1"/>
    </source>
</evidence>
<dbReference type="Proteomes" id="UP000775547">
    <property type="component" value="Unassembled WGS sequence"/>
</dbReference>
<feature type="compositionally biased region" description="Polar residues" evidence="1">
    <location>
        <begin position="107"/>
        <end position="118"/>
    </location>
</feature>
<feature type="compositionally biased region" description="Low complexity" evidence="1">
    <location>
        <begin position="220"/>
        <end position="231"/>
    </location>
</feature>
<feature type="compositionally biased region" description="Acidic residues" evidence="1">
    <location>
        <begin position="147"/>
        <end position="157"/>
    </location>
</feature>
<proteinExistence type="predicted"/>
<protein>
    <submittedName>
        <fullName evidence="2">Uncharacterized protein</fullName>
    </submittedName>
</protein>
<sequence length="264" mass="29482">MPGLDSRSIHKLDILLKHRKDQAPFNDSSIEKIFDKFNTRFQKLFAKEIQRIDSEKYMDEKEFLEIYTFINVDPLEESIGREEGVFVPSRSQSLVSSLDDEHRRGGPSSSDGDRTSSPTPSPRKQGKAKSTSSARPPRKRTATPPSSEEDDDDEEENVMATPVPTTATPKRRGVKRLLVHTPGSEAPTSPLFRKKSRVKSPQKSRNNRKGGATTDDSDSDVAVTRAVSVVSENDAESEQEVVDEASEESDVEVDKELLYAEDDE</sequence>
<keyword evidence="3" id="KW-1185">Reference proteome</keyword>
<dbReference type="EMBL" id="JABCKV010000192">
    <property type="protein sequence ID" value="KAG5642357.1"/>
    <property type="molecule type" value="Genomic_DNA"/>
</dbReference>
<name>A0A9P7G8C5_9AGAR</name>
<accession>A0A9P7G8C5</accession>
<feature type="region of interest" description="Disordered" evidence="1">
    <location>
        <begin position="88"/>
        <end position="264"/>
    </location>
</feature>
<feature type="compositionally biased region" description="Acidic residues" evidence="1">
    <location>
        <begin position="233"/>
        <end position="251"/>
    </location>
</feature>
<organism evidence="2 3">
    <name type="scientific">Asterophora parasitica</name>
    <dbReference type="NCBI Taxonomy" id="117018"/>
    <lineage>
        <taxon>Eukaryota</taxon>
        <taxon>Fungi</taxon>
        <taxon>Dikarya</taxon>
        <taxon>Basidiomycota</taxon>
        <taxon>Agaricomycotina</taxon>
        <taxon>Agaricomycetes</taxon>
        <taxon>Agaricomycetidae</taxon>
        <taxon>Agaricales</taxon>
        <taxon>Tricholomatineae</taxon>
        <taxon>Lyophyllaceae</taxon>
        <taxon>Asterophora</taxon>
    </lineage>
</organism>
<gene>
    <name evidence="2" type="ORF">DXG03_002954</name>
</gene>